<protein>
    <recommendedName>
        <fullName evidence="5">MARVEL domain-containing protein</fullName>
    </recommendedName>
</protein>
<organism evidence="3 4">
    <name type="scientific">Trichoderma cornu-damae</name>
    <dbReference type="NCBI Taxonomy" id="654480"/>
    <lineage>
        <taxon>Eukaryota</taxon>
        <taxon>Fungi</taxon>
        <taxon>Dikarya</taxon>
        <taxon>Ascomycota</taxon>
        <taxon>Pezizomycotina</taxon>
        <taxon>Sordariomycetes</taxon>
        <taxon>Hypocreomycetidae</taxon>
        <taxon>Hypocreales</taxon>
        <taxon>Hypocreaceae</taxon>
        <taxon>Trichoderma</taxon>
    </lineage>
</organism>
<reference evidence="3" key="1">
    <citation type="submission" date="2021-08" db="EMBL/GenBank/DDBJ databases">
        <title>Chromosome-Level Trichoderma cornu-damae using Hi-C Data.</title>
        <authorList>
            <person name="Kim C.S."/>
        </authorList>
    </citation>
    <scope>NUCLEOTIDE SEQUENCE</scope>
    <source>
        <strain evidence="3">KA19-0412C</strain>
    </source>
</reference>
<name>A0A9P8QR88_9HYPO</name>
<dbReference type="EMBL" id="JAIWOZ010000001">
    <property type="protein sequence ID" value="KAH6610045.1"/>
    <property type="molecule type" value="Genomic_DNA"/>
</dbReference>
<keyword evidence="2" id="KW-0472">Membrane</keyword>
<evidence type="ECO:0000313" key="3">
    <source>
        <dbReference type="EMBL" id="KAH6610045.1"/>
    </source>
</evidence>
<feature type="transmembrane region" description="Helical" evidence="2">
    <location>
        <begin position="194"/>
        <end position="218"/>
    </location>
</feature>
<feature type="transmembrane region" description="Helical" evidence="2">
    <location>
        <begin position="69"/>
        <end position="89"/>
    </location>
</feature>
<keyword evidence="2" id="KW-1133">Transmembrane helix</keyword>
<feature type="region of interest" description="Disordered" evidence="1">
    <location>
        <begin position="1"/>
        <end position="23"/>
    </location>
</feature>
<evidence type="ECO:0000256" key="2">
    <source>
        <dbReference type="SAM" id="Phobius"/>
    </source>
</evidence>
<feature type="transmembrane region" description="Helical" evidence="2">
    <location>
        <begin position="134"/>
        <end position="155"/>
    </location>
</feature>
<accession>A0A9P8QR88</accession>
<evidence type="ECO:0000256" key="1">
    <source>
        <dbReference type="SAM" id="MobiDB-lite"/>
    </source>
</evidence>
<sequence>MASQETHQMTEKPAQSPAAAPLSVPAQAHSLPQEFIAAGYQPYYQPYPGQQAVAQPPAQTSKAAELVRLVAHGIAILLSVIDLALSLSSFKGGRVRVVILPIAPAGIALLWSLSEVITRAVRKLKAGIHPGAHVGVSLIIWLLSAIMTSSLAAYASLMPDDNDQDCTYLSYDRNGNLQTYNRCSDPARYPKSKVIGVTVITGLLFALFFGLFIDACICTHRRNVAAKRPVMVIAQPQNWPAAAQGWQSMPQHDASAENVQIQTPPAAAAATTTSQGPAIREYYAHA</sequence>
<gene>
    <name evidence="3" type="ORF">Trco_000065</name>
</gene>
<proteinExistence type="predicted"/>
<keyword evidence="2" id="KW-0812">Transmembrane</keyword>
<feature type="transmembrane region" description="Helical" evidence="2">
    <location>
        <begin position="95"/>
        <end position="113"/>
    </location>
</feature>
<keyword evidence="4" id="KW-1185">Reference proteome</keyword>
<dbReference type="AlphaFoldDB" id="A0A9P8QR88"/>
<evidence type="ECO:0000313" key="4">
    <source>
        <dbReference type="Proteomes" id="UP000827724"/>
    </source>
</evidence>
<dbReference type="OrthoDB" id="5279542at2759"/>
<dbReference type="Proteomes" id="UP000827724">
    <property type="component" value="Unassembled WGS sequence"/>
</dbReference>
<comment type="caution">
    <text evidence="3">The sequence shown here is derived from an EMBL/GenBank/DDBJ whole genome shotgun (WGS) entry which is preliminary data.</text>
</comment>
<evidence type="ECO:0008006" key="5">
    <source>
        <dbReference type="Google" id="ProtNLM"/>
    </source>
</evidence>